<dbReference type="Pfam" id="PF05826">
    <property type="entry name" value="Phospholip_A2_2"/>
    <property type="match status" value="1"/>
</dbReference>
<feature type="region of interest" description="Disordered" evidence="3">
    <location>
        <begin position="304"/>
        <end position="325"/>
    </location>
</feature>
<dbReference type="PANTHER" id="PTHR12253">
    <property type="entry name" value="RH14732P"/>
    <property type="match status" value="1"/>
</dbReference>
<dbReference type="PROSITE" id="PS00118">
    <property type="entry name" value="PA2_HIS"/>
    <property type="match status" value="1"/>
</dbReference>
<dbReference type="InterPro" id="IPR033113">
    <property type="entry name" value="PLA2_histidine"/>
</dbReference>
<dbReference type="AlphaFoldDB" id="A0A9W8CCC1"/>
<feature type="region of interest" description="Disordered" evidence="3">
    <location>
        <begin position="342"/>
        <end position="400"/>
    </location>
</feature>
<organism evidence="6 7">
    <name type="scientific">Triplophysa rosa</name>
    <name type="common">Cave loach</name>
    <dbReference type="NCBI Taxonomy" id="992332"/>
    <lineage>
        <taxon>Eukaryota</taxon>
        <taxon>Metazoa</taxon>
        <taxon>Chordata</taxon>
        <taxon>Craniata</taxon>
        <taxon>Vertebrata</taxon>
        <taxon>Euteleostomi</taxon>
        <taxon>Actinopterygii</taxon>
        <taxon>Neopterygii</taxon>
        <taxon>Teleostei</taxon>
        <taxon>Ostariophysi</taxon>
        <taxon>Cypriniformes</taxon>
        <taxon>Nemacheilidae</taxon>
        <taxon>Triplophysa</taxon>
    </lineage>
</organism>
<comment type="caution">
    <text evidence="6">The sequence shown here is derived from an EMBL/GenBank/DDBJ whole genome shotgun (WGS) entry which is preliminary data.</text>
</comment>
<evidence type="ECO:0000313" key="7">
    <source>
        <dbReference type="Proteomes" id="UP001059041"/>
    </source>
</evidence>
<protein>
    <submittedName>
        <fullName evidence="6">Group 3 secretory phospholipase A2-like</fullName>
    </submittedName>
</protein>
<dbReference type="InterPro" id="IPR016090">
    <property type="entry name" value="PLA2-like_dom"/>
</dbReference>
<dbReference type="GO" id="GO:0050482">
    <property type="term" value="P:arachidonate secretion"/>
    <property type="evidence" value="ECO:0007669"/>
    <property type="project" value="InterPro"/>
</dbReference>
<keyword evidence="2" id="KW-0964">Secreted</keyword>
<keyword evidence="7" id="KW-1185">Reference proteome</keyword>
<sequence length="488" mass="55676">MSQHLQFIRIRGLFHTGIIVIAVCYCNTAVTCGDKTPFCRRVKLEHGVFEVSFLTNQLDSSLRFYWSRWTSERSVDDCFTNTDATLIARYSSLCGERAQGAAEKLPQFNLSLILEDDSLCKFNTNPLSSVGSQNEDVKKIQQMDSSVKSRQKRALLLLPGTLWCGRGSSANSYEQLGMFENADRCCRQHDHCEHIIRAFSVNFGVFNPTLFTISHCDCDHRFKQCLLAGNDTISNMVGYSFFNALKIRCFELYQRKRCTQFNWFGMCTSFQEAPVAVLKDSTPYNSTIPNNESRDITDPSCKEELLKSSHKNNQRSSTSKQMRLHKEQKNCVSVKHAKQDAFQLSQKSVKKSDKKKKIQAAKPRKTVWSNSPFTPSPQTHTSTIKQRTSLKNKQKRKDIERKAIVTPSSVSVTKSLLIRKTSTTAPSKQTVVTKSSLQRKKNKTKSHSRSAVTSRKSKKCTTKHSPFHTSRQDHYQQKHHRGKNTSKR</sequence>
<accession>A0A9W8CCC1</accession>
<evidence type="ECO:0000256" key="1">
    <source>
        <dbReference type="ARBA" id="ARBA00004613"/>
    </source>
</evidence>
<dbReference type="Gene3D" id="1.20.90.10">
    <property type="entry name" value="Phospholipase A2 domain"/>
    <property type="match status" value="1"/>
</dbReference>
<feature type="compositionally biased region" description="Basic residues" evidence="3">
    <location>
        <begin position="477"/>
        <end position="488"/>
    </location>
</feature>
<gene>
    <name evidence="6" type="ORF">IRJ41_011355</name>
</gene>
<reference evidence="6" key="1">
    <citation type="submission" date="2021-02" db="EMBL/GenBank/DDBJ databases">
        <title>Comparative genomics reveals that relaxation of natural selection precedes convergent phenotypic evolution of cavefish.</title>
        <authorList>
            <person name="Peng Z."/>
        </authorList>
    </citation>
    <scope>NUCLEOTIDE SEQUENCE</scope>
    <source>
        <tissue evidence="6">Muscle</tissue>
    </source>
</reference>
<dbReference type="GO" id="GO:0006644">
    <property type="term" value="P:phospholipid metabolic process"/>
    <property type="evidence" value="ECO:0007669"/>
    <property type="project" value="InterPro"/>
</dbReference>
<dbReference type="CDD" id="cd04704">
    <property type="entry name" value="PLA2_bee_venom_like"/>
    <property type="match status" value="1"/>
</dbReference>
<keyword evidence="4" id="KW-0812">Transmembrane</keyword>
<feature type="compositionally biased region" description="Polar residues" evidence="3">
    <location>
        <begin position="367"/>
        <end position="387"/>
    </location>
</feature>
<proteinExistence type="predicted"/>
<evidence type="ECO:0000259" key="5">
    <source>
        <dbReference type="Pfam" id="PF05826"/>
    </source>
</evidence>
<keyword evidence="4" id="KW-1133">Transmembrane helix</keyword>
<comment type="subcellular location">
    <subcellularLocation>
        <location evidence="1">Secreted</location>
    </subcellularLocation>
</comment>
<evidence type="ECO:0000313" key="6">
    <source>
        <dbReference type="EMBL" id="KAI7814273.1"/>
    </source>
</evidence>
<dbReference type="GO" id="GO:0005576">
    <property type="term" value="C:extracellular region"/>
    <property type="evidence" value="ECO:0007669"/>
    <property type="project" value="UniProtKB-SubCell"/>
</dbReference>
<evidence type="ECO:0000256" key="2">
    <source>
        <dbReference type="ARBA" id="ARBA00022525"/>
    </source>
</evidence>
<feature type="transmembrane region" description="Helical" evidence="4">
    <location>
        <begin position="12"/>
        <end position="30"/>
    </location>
</feature>
<name>A0A9W8CCC1_TRIRA</name>
<keyword evidence="4" id="KW-0472">Membrane</keyword>
<feature type="compositionally biased region" description="Basic residues" evidence="3">
    <location>
        <begin position="437"/>
        <end position="448"/>
    </location>
</feature>
<evidence type="ECO:0000256" key="3">
    <source>
        <dbReference type="SAM" id="MobiDB-lite"/>
    </source>
</evidence>
<feature type="region of interest" description="Disordered" evidence="3">
    <location>
        <begin position="421"/>
        <end position="488"/>
    </location>
</feature>
<evidence type="ECO:0000256" key="4">
    <source>
        <dbReference type="SAM" id="Phobius"/>
    </source>
</evidence>
<dbReference type="InterPro" id="IPR036444">
    <property type="entry name" value="PLipase_A2_dom_sf"/>
</dbReference>
<dbReference type="EMBL" id="JAFHDT010000001">
    <property type="protein sequence ID" value="KAI7814273.1"/>
    <property type="molecule type" value="Genomic_DNA"/>
</dbReference>
<feature type="compositionally biased region" description="Basic residues" evidence="3">
    <location>
        <begin position="455"/>
        <end position="466"/>
    </location>
</feature>
<feature type="compositionally biased region" description="Basic residues" evidence="3">
    <location>
        <begin position="348"/>
        <end position="365"/>
    </location>
</feature>
<dbReference type="GO" id="GO:0004623">
    <property type="term" value="F:phospholipase A2 activity"/>
    <property type="evidence" value="ECO:0007669"/>
    <property type="project" value="InterPro"/>
</dbReference>
<dbReference type="Proteomes" id="UP001059041">
    <property type="component" value="Linkage Group LG1"/>
</dbReference>
<dbReference type="OrthoDB" id="10059604at2759"/>
<feature type="compositionally biased region" description="Polar residues" evidence="3">
    <location>
        <begin position="421"/>
        <end position="436"/>
    </location>
</feature>
<feature type="domain" description="Phospholipase A2-like central" evidence="5">
    <location>
        <begin position="158"/>
        <end position="251"/>
    </location>
</feature>
<dbReference type="SUPFAM" id="SSF48619">
    <property type="entry name" value="Phospholipase A2, PLA2"/>
    <property type="match status" value="1"/>
</dbReference>